<reference evidence="2 3" key="1">
    <citation type="submission" date="2014-04" db="EMBL/GenBank/DDBJ databases">
        <authorList>
            <consortium name="DOE Joint Genome Institute"/>
            <person name="Kuo A."/>
            <person name="Kohler A."/>
            <person name="Costa M.D."/>
            <person name="Nagy L.G."/>
            <person name="Floudas D."/>
            <person name="Copeland A."/>
            <person name="Barry K.W."/>
            <person name="Cichocki N."/>
            <person name="Veneault-Fourrey C."/>
            <person name="LaButti K."/>
            <person name="Lindquist E.A."/>
            <person name="Lipzen A."/>
            <person name="Lundell T."/>
            <person name="Morin E."/>
            <person name="Murat C."/>
            <person name="Sun H."/>
            <person name="Tunlid A."/>
            <person name="Henrissat B."/>
            <person name="Grigoriev I.V."/>
            <person name="Hibbett D.S."/>
            <person name="Martin F."/>
            <person name="Nordberg H.P."/>
            <person name="Cantor M.N."/>
            <person name="Hua S.X."/>
        </authorList>
    </citation>
    <scope>NUCLEOTIDE SEQUENCE [LARGE SCALE GENOMIC DNA]</scope>
    <source>
        <strain evidence="2 3">441</strain>
    </source>
</reference>
<reference evidence="3" key="2">
    <citation type="submission" date="2015-01" db="EMBL/GenBank/DDBJ databases">
        <title>Evolutionary Origins and Diversification of the Mycorrhizal Mutualists.</title>
        <authorList>
            <consortium name="DOE Joint Genome Institute"/>
            <consortium name="Mycorrhizal Genomics Consortium"/>
            <person name="Kohler A."/>
            <person name="Kuo A."/>
            <person name="Nagy L.G."/>
            <person name="Floudas D."/>
            <person name="Copeland A."/>
            <person name="Barry K.W."/>
            <person name="Cichocki N."/>
            <person name="Veneault-Fourrey C."/>
            <person name="LaButti K."/>
            <person name="Lindquist E.A."/>
            <person name="Lipzen A."/>
            <person name="Lundell T."/>
            <person name="Morin E."/>
            <person name="Murat C."/>
            <person name="Riley R."/>
            <person name="Ohm R."/>
            <person name="Sun H."/>
            <person name="Tunlid A."/>
            <person name="Henrissat B."/>
            <person name="Grigoriev I.V."/>
            <person name="Hibbett D.S."/>
            <person name="Martin F."/>
        </authorList>
    </citation>
    <scope>NUCLEOTIDE SEQUENCE [LARGE SCALE GENOMIC DNA]</scope>
    <source>
        <strain evidence="3">441</strain>
    </source>
</reference>
<accession>A0A0C9Z255</accession>
<keyword evidence="3" id="KW-1185">Reference proteome</keyword>
<evidence type="ECO:0000313" key="2">
    <source>
        <dbReference type="EMBL" id="KIK20339.1"/>
    </source>
</evidence>
<dbReference type="Proteomes" id="UP000054018">
    <property type="component" value="Unassembled WGS sequence"/>
</dbReference>
<dbReference type="HOGENOM" id="CLU_2172056_0_0_1"/>
<dbReference type="AlphaFoldDB" id="A0A0C9Z255"/>
<proteinExistence type="predicted"/>
<sequence length="110" mass="12206">MVETGFYLGKLGLCDRVKWVQDGHADHLVIASPAAKSDDMDSSESLLSDDGAMEYPSPPPEDFKPAPLCAVVHISTRDFWLTADVGYHTSSIWKSFRISDVKVTCMLRDE</sequence>
<organism evidence="2 3">
    <name type="scientific">Pisolithus microcarpus 441</name>
    <dbReference type="NCBI Taxonomy" id="765257"/>
    <lineage>
        <taxon>Eukaryota</taxon>
        <taxon>Fungi</taxon>
        <taxon>Dikarya</taxon>
        <taxon>Basidiomycota</taxon>
        <taxon>Agaricomycotina</taxon>
        <taxon>Agaricomycetes</taxon>
        <taxon>Agaricomycetidae</taxon>
        <taxon>Boletales</taxon>
        <taxon>Sclerodermatineae</taxon>
        <taxon>Pisolithaceae</taxon>
        <taxon>Pisolithus</taxon>
    </lineage>
</organism>
<gene>
    <name evidence="2" type="ORF">PISMIDRAFT_13090</name>
</gene>
<dbReference type="EMBL" id="KN833767">
    <property type="protein sequence ID" value="KIK20339.1"/>
    <property type="molecule type" value="Genomic_DNA"/>
</dbReference>
<evidence type="ECO:0000256" key="1">
    <source>
        <dbReference type="SAM" id="MobiDB-lite"/>
    </source>
</evidence>
<evidence type="ECO:0000313" key="3">
    <source>
        <dbReference type="Proteomes" id="UP000054018"/>
    </source>
</evidence>
<protein>
    <submittedName>
        <fullName evidence="2">Uncharacterized protein</fullName>
    </submittedName>
</protein>
<name>A0A0C9Z255_9AGAM</name>
<feature type="region of interest" description="Disordered" evidence="1">
    <location>
        <begin position="35"/>
        <end position="61"/>
    </location>
</feature>